<gene>
    <name evidence="3" type="ORF">HED55_23075</name>
</gene>
<name>A0ABX1DTY1_9HYPH</name>
<accession>A0ABX1DTY1</accession>
<organism evidence="3 4">
    <name type="scientific">Brucella haematophila</name>
    <dbReference type="NCBI Taxonomy" id="419474"/>
    <lineage>
        <taxon>Bacteria</taxon>
        <taxon>Pseudomonadati</taxon>
        <taxon>Pseudomonadota</taxon>
        <taxon>Alphaproteobacteria</taxon>
        <taxon>Hyphomicrobiales</taxon>
        <taxon>Brucellaceae</taxon>
        <taxon>Brucella/Ochrobactrum group</taxon>
        <taxon>Brucella</taxon>
    </lineage>
</organism>
<dbReference type="InterPro" id="IPR047611">
    <property type="entry name" value="RepABC_RepC"/>
</dbReference>
<dbReference type="Proteomes" id="UP000704467">
    <property type="component" value="Unassembled WGS sequence"/>
</dbReference>
<sequence>MESITSTFRGRKMTLGQFKLSSSTQSDGKSVNRWAIYKELCIAKSVFGINDRCLAVMSSLLSFLPDNEISAKNGLVVFPSNRQLSLRAHGMPESTLRRHIAVLIESGLIARRDSPNGKRYAYKDEAGQVEEAFGFSFAPLLERSDDIAQAAKQVQADAVLLKRTREQITLQRRDLAQMIDAALAEMPLSDFWTTAHRLFRAIVDAIPRRASAPELTTILENLTELRAEIDNTLIHNDNTQDMSANHAHSERHLIESQSESLFETQNIKTTILKEPLALSSETTIKPSDTKQPPLSIDTVLRACPDIADYAPNKIVSWRDLIEASRVVSTFLGISQSAYHEACQVIGIESVSATIAGILQRISEISSAGGYLRALTQKARAGEFSVAQMLLPLLKTKKSECTSS</sequence>
<evidence type="ECO:0000313" key="4">
    <source>
        <dbReference type="Proteomes" id="UP000704467"/>
    </source>
</evidence>
<evidence type="ECO:0000313" key="3">
    <source>
        <dbReference type="EMBL" id="NKC05017.1"/>
    </source>
</evidence>
<reference evidence="3 4" key="1">
    <citation type="submission" date="2020-03" db="EMBL/GenBank/DDBJ databases">
        <title>Whole genome sequencing of clinical and environmental type strains of Ochrobactrum.</title>
        <authorList>
            <person name="Dharne M."/>
        </authorList>
    </citation>
    <scope>NUCLEOTIDE SEQUENCE [LARGE SCALE GENOMIC DNA]</scope>
    <source>
        <strain evidence="3 4">CIP 109452</strain>
    </source>
</reference>
<dbReference type="InterPro" id="IPR021760">
    <property type="entry name" value="RepC_C"/>
</dbReference>
<evidence type="ECO:0000259" key="2">
    <source>
        <dbReference type="Pfam" id="PF11800"/>
    </source>
</evidence>
<evidence type="ECO:0000259" key="1">
    <source>
        <dbReference type="Pfam" id="PF03428"/>
    </source>
</evidence>
<feature type="domain" description="Plasmid replication protein C N-terminal" evidence="1">
    <location>
        <begin position="11"/>
        <end position="182"/>
    </location>
</feature>
<comment type="caution">
    <text evidence="3">The sequence shown here is derived from an EMBL/GenBank/DDBJ whole genome shotgun (WGS) entry which is preliminary data.</text>
</comment>
<protein>
    <submittedName>
        <fullName evidence="3">Replication initiation protein RepC</fullName>
    </submittedName>
</protein>
<dbReference type="EMBL" id="JAAVLN010000003">
    <property type="protein sequence ID" value="NKC05017.1"/>
    <property type="molecule type" value="Genomic_DNA"/>
</dbReference>
<dbReference type="InterPro" id="IPR005090">
    <property type="entry name" value="RepC_N"/>
</dbReference>
<dbReference type="Pfam" id="PF11800">
    <property type="entry name" value="RP-C_C"/>
    <property type="match status" value="1"/>
</dbReference>
<dbReference type="NCBIfam" id="NF040974">
    <property type="entry name" value="RepABC_RepC"/>
    <property type="match status" value="1"/>
</dbReference>
<feature type="domain" description="Plasmid replication protein C C-terminal" evidence="2">
    <location>
        <begin position="296"/>
        <end position="394"/>
    </location>
</feature>
<dbReference type="InterPro" id="IPR036390">
    <property type="entry name" value="WH_DNA-bd_sf"/>
</dbReference>
<keyword evidence="4" id="KW-1185">Reference proteome</keyword>
<dbReference type="NCBIfam" id="NF010396">
    <property type="entry name" value="PRK13824.1"/>
    <property type="match status" value="1"/>
</dbReference>
<proteinExistence type="predicted"/>
<dbReference type="Pfam" id="PF03428">
    <property type="entry name" value="RP-C"/>
    <property type="match status" value="1"/>
</dbReference>
<dbReference type="SUPFAM" id="SSF46785">
    <property type="entry name" value="Winged helix' DNA-binding domain"/>
    <property type="match status" value="1"/>
</dbReference>